<dbReference type="Pfam" id="PF05378">
    <property type="entry name" value="Hydant_A_N"/>
    <property type="match status" value="1"/>
</dbReference>
<dbReference type="Gene3D" id="3.30.420.40">
    <property type="match status" value="1"/>
</dbReference>
<accession>A0ABP6W506</accession>
<dbReference type="SUPFAM" id="SSF53067">
    <property type="entry name" value="Actin-like ATPase domain"/>
    <property type="match status" value="1"/>
</dbReference>
<dbReference type="InterPro" id="IPR008040">
    <property type="entry name" value="Hydant_A_N"/>
</dbReference>
<dbReference type="Proteomes" id="UP001500689">
    <property type="component" value="Unassembled WGS sequence"/>
</dbReference>
<gene>
    <name evidence="4" type="ORF">GCM10022222_31400</name>
</gene>
<dbReference type="PANTHER" id="PTHR11365:SF23">
    <property type="entry name" value="HYPOTHETICAL 5-OXOPROLINASE (EUROFUNG)-RELATED"/>
    <property type="match status" value="1"/>
</dbReference>
<evidence type="ECO:0000259" key="2">
    <source>
        <dbReference type="Pfam" id="PF05378"/>
    </source>
</evidence>
<evidence type="ECO:0000259" key="3">
    <source>
        <dbReference type="Pfam" id="PF19278"/>
    </source>
</evidence>
<dbReference type="PANTHER" id="PTHR11365">
    <property type="entry name" value="5-OXOPROLINASE RELATED"/>
    <property type="match status" value="1"/>
</dbReference>
<evidence type="ECO:0000313" key="5">
    <source>
        <dbReference type="Proteomes" id="UP001500689"/>
    </source>
</evidence>
<organism evidence="4 5">
    <name type="scientific">Amycolatopsis ultiminotia</name>
    <dbReference type="NCBI Taxonomy" id="543629"/>
    <lineage>
        <taxon>Bacteria</taxon>
        <taxon>Bacillati</taxon>
        <taxon>Actinomycetota</taxon>
        <taxon>Actinomycetes</taxon>
        <taxon>Pseudonocardiales</taxon>
        <taxon>Pseudonocardiaceae</taxon>
        <taxon>Amycolatopsis</taxon>
    </lineage>
</organism>
<proteinExistence type="predicted"/>
<reference evidence="5" key="1">
    <citation type="journal article" date="2019" name="Int. J. Syst. Evol. Microbiol.">
        <title>The Global Catalogue of Microorganisms (GCM) 10K type strain sequencing project: providing services to taxonomists for standard genome sequencing and annotation.</title>
        <authorList>
            <consortium name="The Broad Institute Genomics Platform"/>
            <consortium name="The Broad Institute Genome Sequencing Center for Infectious Disease"/>
            <person name="Wu L."/>
            <person name="Ma J."/>
        </authorList>
    </citation>
    <scope>NUCLEOTIDE SEQUENCE [LARGE SCALE GENOMIC DNA]</scope>
    <source>
        <strain evidence="5">JCM 16898</strain>
    </source>
</reference>
<comment type="caution">
    <text evidence="4">The sequence shown here is derived from an EMBL/GenBank/DDBJ whole genome shotgun (WGS) entry which is preliminary data.</text>
</comment>
<sequence>MSWRVGVDTGGTFTDVALVDERRGLVAVRKVPSSKADPSSAILTGVLGLLAEHGVPHDAISCFNHGTTVAVNAVLEGATARTALLTTTGFRDVLELARQRRPQLYDMSVRKPEPVVPRELRFEVGGRVAVDGTEVSPVDEESLEAAVAALREAEVDAIAVCLLHSYTNGTHEEEVRRFLHRALPGVPVSVSSAVHPEYREYERFSTTVVNASLVPVMRRYLGRLSDRVAAAGIAPPVRVVQSNGGLASTTTTGELPVSTLFSGPSAGVLGAVQLATEAGVRDLITFDMGGTSTDVCLVRDGRIPIRHEREMDGRPIMGAMADVVSVGSGGGSIAWVDDGGLLKVGPRSAGAAPGPVAYGRGGIRPTVTDADCVLGYLHPDAPLAGTLRVDTPAATRQLEAEVGGQLGLDAVAAADGVLRVLQADLVRAVRAVSVARGTDPREFTLVPYGGAGPLHASALARELGIRRVLVPPAPGILCAYGALSADVRGDFGATCVAESTEAGLSDVTAAYKRLDERAAEWAHTESVTGAVITERHIDLHYANQSHALAVPFEGEPGVESLRQAVADFHRRYEERYGYAQPGEPVRVVAVRLTVIAPAERSWSAPPSPAGDPVPAVRDIFVDGAWTSAAVYRRETLPAGWSCSGAAIVGQLDATTVVLPGQTARIDEFSNLIIEEAR</sequence>
<dbReference type="InterPro" id="IPR049517">
    <property type="entry name" value="ACX-like_C"/>
</dbReference>
<evidence type="ECO:0000313" key="4">
    <source>
        <dbReference type="EMBL" id="GAA3545510.1"/>
    </source>
</evidence>
<feature type="domain" description="Hydantoinase A/oxoprolinase" evidence="1">
    <location>
        <begin position="203"/>
        <end position="488"/>
    </location>
</feature>
<dbReference type="Pfam" id="PF01968">
    <property type="entry name" value="Hydantoinase_A"/>
    <property type="match status" value="1"/>
</dbReference>
<keyword evidence="5" id="KW-1185">Reference proteome</keyword>
<evidence type="ECO:0000259" key="1">
    <source>
        <dbReference type="Pfam" id="PF01968"/>
    </source>
</evidence>
<dbReference type="EMBL" id="BAAAZN010000006">
    <property type="protein sequence ID" value="GAA3545510.1"/>
    <property type="molecule type" value="Genomic_DNA"/>
</dbReference>
<dbReference type="InterPro" id="IPR045079">
    <property type="entry name" value="Oxoprolinase-like"/>
</dbReference>
<feature type="domain" description="Hydantoinase/oxoprolinase N-terminal" evidence="2">
    <location>
        <begin position="4"/>
        <end position="181"/>
    </location>
</feature>
<dbReference type="Pfam" id="PF19278">
    <property type="entry name" value="Hydant_A_C"/>
    <property type="match status" value="1"/>
</dbReference>
<protein>
    <submittedName>
        <fullName evidence="4">Hydantoinase/oxoprolinase family protein</fullName>
    </submittedName>
</protein>
<dbReference type="RefSeq" id="WP_344860247.1">
    <property type="nucleotide sequence ID" value="NZ_BAAAZN010000006.1"/>
</dbReference>
<dbReference type="InterPro" id="IPR002821">
    <property type="entry name" value="Hydantoinase_A"/>
</dbReference>
<dbReference type="InterPro" id="IPR043129">
    <property type="entry name" value="ATPase_NBD"/>
</dbReference>
<name>A0ABP6W506_9PSEU</name>
<feature type="domain" description="Acetophenone carboxylase-like C-terminal" evidence="3">
    <location>
        <begin position="504"/>
        <end position="669"/>
    </location>
</feature>